<dbReference type="PANTHER" id="PTHR11183">
    <property type="entry name" value="GLYCOGENIN SUBFAMILY MEMBER"/>
    <property type="match status" value="1"/>
</dbReference>
<dbReference type="OrthoDB" id="2014201at2759"/>
<dbReference type="GO" id="GO:0016740">
    <property type="term" value="F:transferase activity"/>
    <property type="evidence" value="ECO:0007669"/>
    <property type="project" value="UniProtKB-KW"/>
</dbReference>
<dbReference type="STRING" id="576137.A0A1L7WJ78"/>
<dbReference type="AlphaFoldDB" id="A0A1L7WJ78"/>
<dbReference type="InterPro" id="IPR050587">
    <property type="entry name" value="GNT1/Glycosyltrans_8"/>
</dbReference>
<keyword evidence="2" id="KW-0808">Transferase</keyword>
<proteinExistence type="predicted"/>
<organism evidence="2 3">
    <name type="scientific">Phialocephala subalpina</name>
    <dbReference type="NCBI Taxonomy" id="576137"/>
    <lineage>
        <taxon>Eukaryota</taxon>
        <taxon>Fungi</taxon>
        <taxon>Dikarya</taxon>
        <taxon>Ascomycota</taxon>
        <taxon>Pezizomycotina</taxon>
        <taxon>Leotiomycetes</taxon>
        <taxon>Helotiales</taxon>
        <taxon>Mollisiaceae</taxon>
        <taxon>Phialocephala</taxon>
        <taxon>Phialocephala fortinii species complex</taxon>
    </lineage>
</organism>
<keyword evidence="1" id="KW-1133">Transmembrane helix</keyword>
<dbReference type="EMBL" id="FJOG01000003">
    <property type="protein sequence ID" value="CZR52824.1"/>
    <property type="molecule type" value="Genomic_DNA"/>
</dbReference>
<name>A0A1L7WJ78_9HELO</name>
<keyword evidence="1" id="KW-0812">Transmembrane</keyword>
<evidence type="ECO:0000313" key="3">
    <source>
        <dbReference type="Proteomes" id="UP000184330"/>
    </source>
</evidence>
<keyword evidence="3" id="KW-1185">Reference proteome</keyword>
<sequence length="398" mass="46095">MRHDRRQDEDLPDFLHNSPFFLPPEDFASSYPKDIPQPRPTFRQLLRSKQARYAIFVAGFLITVLFLRHQTRGKHVLSRLTGSIPSCYFNPPVIPDEYEIYVTQDVDWAQYAYALYATNTEYLCSAVMLAESLYRSGSQAERLLMYPNTYSLQDTSGSVETRLLLKAQDEYHVKLVPVKIQHENTAYYYGPNWADSYTKLLAFNQTQYSRLIVLDSDSTILAPMDELFFLPQAVAVMPKAYWLPDPRLSSHIMVLTPSPESFKLVEKAIKKARYGVYDMEIMNSLFGSLEPCITLPHRIYALLTGEYRSGNHDPFLENVKGGGSEDWNPDLVINDAKFIHFSDHPLGKPWEVNEADTWKVAPKCRQITGWEEECRTRDIWLDLYTDFWVRRKRVCGSV</sequence>
<evidence type="ECO:0000313" key="2">
    <source>
        <dbReference type="EMBL" id="CZR52824.1"/>
    </source>
</evidence>
<keyword evidence="1" id="KW-0472">Membrane</keyword>
<dbReference type="Proteomes" id="UP000184330">
    <property type="component" value="Unassembled WGS sequence"/>
</dbReference>
<gene>
    <name evidence="2" type="ORF">PAC_02701</name>
</gene>
<dbReference type="Gene3D" id="3.90.550.10">
    <property type="entry name" value="Spore Coat Polysaccharide Biosynthesis Protein SpsA, Chain A"/>
    <property type="match status" value="1"/>
</dbReference>
<protein>
    <submittedName>
        <fullName evidence="2">Related to GNT1 alphaN-acetylglucosamine transferase K. lactis</fullName>
    </submittedName>
</protein>
<dbReference type="InterPro" id="IPR029044">
    <property type="entry name" value="Nucleotide-diphossugar_trans"/>
</dbReference>
<accession>A0A1L7WJ78</accession>
<dbReference type="SUPFAM" id="SSF53448">
    <property type="entry name" value="Nucleotide-diphospho-sugar transferases"/>
    <property type="match status" value="1"/>
</dbReference>
<feature type="transmembrane region" description="Helical" evidence="1">
    <location>
        <begin position="51"/>
        <end position="69"/>
    </location>
</feature>
<evidence type="ECO:0000256" key="1">
    <source>
        <dbReference type="SAM" id="Phobius"/>
    </source>
</evidence>
<reference evidence="2 3" key="1">
    <citation type="submission" date="2016-03" db="EMBL/GenBank/DDBJ databases">
        <authorList>
            <person name="Ploux O."/>
        </authorList>
    </citation>
    <scope>NUCLEOTIDE SEQUENCE [LARGE SCALE GENOMIC DNA]</scope>
    <source>
        <strain evidence="2 3">UAMH 11012</strain>
    </source>
</reference>